<dbReference type="AlphaFoldDB" id="A0A379WQ18"/>
<proteinExistence type="predicted"/>
<evidence type="ECO:0000313" key="1">
    <source>
        <dbReference type="EMBL" id="SUH35506.1"/>
    </source>
</evidence>
<dbReference type="Proteomes" id="UP000254712">
    <property type="component" value="Unassembled WGS sequence"/>
</dbReference>
<evidence type="ECO:0000313" key="2">
    <source>
        <dbReference type="Proteomes" id="UP000254712"/>
    </source>
</evidence>
<reference evidence="1 2" key="1">
    <citation type="submission" date="2018-06" db="EMBL/GenBank/DDBJ databases">
        <authorList>
            <consortium name="Pathogen Informatics"/>
            <person name="Doyle S."/>
        </authorList>
    </citation>
    <scope>NUCLEOTIDE SEQUENCE [LARGE SCALE GENOMIC DNA]</scope>
    <source>
        <strain evidence="1 2">NCTC8261</strain>
    </source>
</reference>
<organism evidence="1 2">
    <name type="scientific">Salmonella enterica I</name>
    <dbReference type="NCBI Taxonomy" id="59201"/>
    <lineage>
        <taxon>Bacteria</taxon>
        <taxon>Pseudomonadati</taxon>
        <taxon>Pseudomonadota</taxon>
        <taxon>Gammaproteobacteria</taxon>
        <taxon>Enterobacterales</taxon>
        <taxon>Enterobacteriaceae</taxon>
        <taxon>Salmonella</taxon>
    </lineage>
</organism>
<accession>A0A379WQ18</accession>
<protein>
    <submittedName>
        <fullName evidence="1">Glycoporin</fullName>
    </submittedName>
</protein>
<dbReference type="InterPro" id="IPR016963">
    <property type="entry name" value="Glycoporin_RafY"/>
</dbReference>
<dbReference type="EMBL" id="UGXT01000002">
    <property type="protein sequence ID" value="SUH35506.1"/>
    <property type="molecule type" value="Genomic_DNA"/>
</dbReference>
<name>A0A379WQ18_SALET</name>
<sequence>MMKEGRGRSDSGGNFLLSKTIDNWYFEVNTLLENGSTLYTEKQYHGMDLTNDKNVAYVRPVYRLAKRAFFNGDSDGK</sequence>
<dbReference type="Pfam" id="PF16966">
    <property type="entry name" value="Porin_8"/>
    <property type="match status" value="1"/>
</dbReference>
<gene>
    <name evidence="1" type="ORF">NCTC8261_01733</name>
</gene>